<proteinExistence type="predicted"/>
<protein>
    <submittedName>
        <fullName evidence="1">Uncharacterized protein</fullName>
    </submittedName>
</protein>
<reference evidence="1 2" key="1">
    <citation type="submission" date="2006-04" db="EMBL/GenBank/DDBJ databases">
        <authorList>
            <person name="Nierman W.C."/>
        </authorList>
    </citation>
    <scope>NUCLEOTIDE SEQUENCE [LARGE SCALE GENOMIC DNA]</scope>
    <source>
        <strain evidence="1 2">DW4/3-1</strain>
    </source>
</reference>
<sequence length="85" mass="9525">MFPGNLLSQPIIHHTIDDQIDPVCIASIVDLMDQIGIDVPQLTLFHGNALFLHKELNAITPLQRQVQPGFAMLHAQAKITVWLDF</sequence>
<name>Q08QL9_STIAD</name>
<organism evidence="1 2">
    <name type="scientific">Stigmatella aurantiaca (strain DW4/3-1)</name>
    <dbReference type="NCBI Taxonomy" id="378806"/>
    <lineage>
        <taxon>Bacteria</taxon>
        <taxon>Pseudomonadati</taxon>
        <taxon>Myxococcota</taxon>
        <taxon>Myxococcia</taxon>
        <taxon>Myxococcales</taxon>
        <taxon>Cystobacterineae</taxon>
        <taxon>Archangiaceae</taxon>
        <taxon>Stigmatella</taxon>
    </lineage>
</organism>
<dbReference type="Proteomes" id="UP000032702">
    <property type="component" value="Unassembled WGS sequence"/>
</dbReference>
<evidence type="ECO:0000313" key="1">
    <source>
        <dbReference type="EMBL" id="EAU62778.1"/>
    </source>
</evidence>
<comment type="caution">
    <text evidence="1">The sequence shown here is derived from an EMBL/GenBank/DDBJ whole genome shotgun (WGS) entry which is preliminary data.</text>
</comment>
<accession>Q08QL9</accession>
<dbReference type="EMBL" id="AAMD01000206">
    <property type="protein sequence ID" value="EAU62778.1"/>
    <property type="molecule type" value="Genomic_DNA"/>
</dbReference>
<dbReference type="AlphaFoldDB" id="Q08QL9"/>
<evidence type="ECO:0000313" key="2">
    <source>
        <dbReference type="Proteomes" id="UP000032702"/>
    </source>
</evidence>
<gene>
    <name evidence="1" type="ORF">STIAU_6081</name>
</gene>